<dbReference type="InterPro" id="IPR011338">
    <property type="entry name" value="BamHI/BglII/BstY"/>
</dbReference>
<feature type="non-terminal residue" evidence="1">
    <location>
        <position position="1"/>
    </location>
</feature>
<dbReference type="GO" id="GO:0009307">
    <property type="term" value="P:DNA restriction-modification system"/>
    <property type="evidence" value="ECO:0007669"/>
    <property type="project" value="InterPro"/>
</dbReference>
<dbReference type="InterPro" id="IPR015278">
    <property type="entry name" value="BglII-like"/>
</dbReference>
<protein>
    <recommendedName>
        <fullName evidence="2">Restriction endonuclease</fullName>
    </recommendedName>
</protein>
<evidence type="ECO:0008006" key="2">
    <source>
        <dbReference type="Google" id="ProtNLM"/>
    </source>
</evidence>
<name>X0RS47_9ZZZZ</name>
<accession>X0RS47</accession>
<comment type="caution">
    <text evidence="1">The sequence shown here is derived from an EMBL/GenBank/DDBJ whole genome shotgun (WGS) entry which is preliminary data.</text>
</comment>
<reference evidence="1" key="1">
    <citation type="journal article" date="2014" name="Front. Microbiol.">
        <title>High frequency of phylogenetically diverse reductive dehalogenase-homologous genes in deep subseafloor sedimentary metagenomes.</title>
        <authorList>
            <person name="Kawai M."/>
            <person name="Futagami T."/>
            <person name="Toyoda A."/>
            <person name="Takaki Y."/>
            <person name="Nishi S."/>
            <person name="Hori S."/>
            <person name="Arai W."/>
            <person name="Tsubouchi T."/>
            <person name="Morono Y."/>
            <person name="Uchiyama I."/>
            <person name="Ito T."/>
            <person name="Fujiyama A."/>
            <person name="Inagaki F."/>
            <person name="Takami H."/>
        </authorList>
    </citation>
    <scope>NUCLEOTIDE SEQUENCE</scope>
    <source>
        <strain evidence="1">Expedition CK06-06</strain>
    </source>
</reference>
<sequence length="179" mass="20441">DQIENVIGLINANRYKTKISKEKTMRGRSLYAPKELNKAFSSRFDAAKWRESRTSYWVTEDYDLIRKTLMLSADEQKRQIEAAGKRPIRSYNQTDFVKRRVAVEVQFGKYSFIAYDLFVKHLAFYVGNTIDVGVEILPMKAMQEQMSSGPGYYEGALYDLARQGRGVPAVPLVLVGVVP</sequence>
<dbReference type="AlphaFoldDB" id="X0RS47"/>
<dbReference type="SUPFAM" id="SSF52980">
    <property type="entry name" value="Restriction endonuclease-like"/>
    <property type="match status" value="1"/>
</dbReference>
<dbReference type="GO" id="GO:0003677">
    <property type="term" value="F:DNA binding"/>
    <property type="evidence" value="ECO:0007669"/>
    <property type="project" value="InterPro"/>
</dbReference>
<dbReference type="EMBL" id="BARS01007947">
    <property type="protein sequence ID" value="GAF71669.1"/>
    <property type="molecule type" value="Genomic_DNA"/>
</dbReference>
<dbReference type="GO" id="GO:0009036">
    <property type="term" value="F:type II site-specific deoxyribonuclease activity"/>
    <property type="evidence" value="ECO:0007669"/>
    <property type="project" value="InterPro"/>
</dbReference>
<proteinExistence type="predicted"/>
<evidence type="ECO:0000313" key="1">
    <source>
        <dbReference type="EMBL" id="GAF71669.1"/>
    </source>
</evidence>
<dbReference type="Pfam" id="PF09195">
    <property type="entry name" value="Endonuc-BglII"/>
    <property type="match status" value="1"/>
</dbReference>
<organism evidence="1">
    <name type="scientific">marine sediment metagenome</name>
    <dbReference type="NCBI Taxonomy" id="412755"/>
    <lineage>
        <taxon>unclassified sequences</taxon>
        <taxon>metagenomes</taxon>
        <taxon>ecological metagenomes</taxon>
    </lineage>
</organism>
<dbReference type="GO" id="GO:0000287">
    <property type="term" value="F:magnesium ion binding"/>
    <property type="evidence" value="ECO:0007669"/>
    <property type="project" value="InterPro"/>
</dbReference>
<dbReference type="Gene3D" id="3.40.91.20">
    <property type="match status" value="1"/>
</dbReference>
<gene>
    <name evidence="1" type="ORF">S01H1_15232</name>
</gene>
<dbReference type="InterPro" id="IPR011335">
    <property type="entry name" value="Restrct_endonuc-II-like"/>
</dbReference>